<protein>
    <recommendedName>
        <fullName evidence="9">Transcriptional regulatory protein</fullName>
    </recommendedName>
</protein>
<dbReference type="InterPro" id="IPR051271">
    <property type="entry name" value="2C-system_Tx_regulators"/>
</dbReference>
<evidence type="ECO:0000256" key="3">
    <source>
        <dbReference type="ARBA" id="ARBA00022553"/>
    </source>
</evidence>
<evidence type="ECO:0000256" key="7">
    <source>
        <dbReference type="ARBA" id="ARBA00023159"/>
    </source>
</evidence>
<keyword evidence="3 10" id="KW-0597">Phosphoprotein</keyword>
<evidence type="ECO:0000256" key="9">
    <source>
        <dbReference type="PIRNR" id="PIRNR006171"/>
    </source>
</evidence>
<dbReference type="Proteomes" id="UP000076796">
    <property type="component" value="Unassembled WGS sequence"/>
</dbReference>
<evidence type="ECO:0000256" key="2">
    <source>
        <dbReference type="ARBA" id="ARBA00022490"/>
    </source>
</evidence>
<keyword evidence="7 9" id="KW-0010">Activator</keyword>
<keyword evidence="6 9" id="KW-0238">DNA-binding</keyword>
<evidence type="ECO:0000313" key="13">
    <source>
        <dbReference type="Proteomes" id="UP000076796"/>
    </source>
</evidence>
<reference evidence="12" key="1">
    <citation type="journal article" date="2016" name="Genome Announc.">
        <title>Draft genomes of two strains of Paenibacillus glucanolyticus with capability to degrade lignocellulose.</title>
        <authorList>
            <person name="Mathews S.L."/>
            <person name="Pawlak J."/>
            <person name="Grunden A.M."/>
        </authorList>
    </citation>
    <scope>NUCLEOTIDE SEQUENCE [LARGE SCALE GENOMIC DNA]</scope>
    <source>
        <strain evidence="12">SLM1</strain>
    </source>
</reference>
<organism evidence="12 13">
    <name type="scientific">Paenibacillus glucanolyticus</name>
    <dbReference type="NCBI Taxonomy" id="59843"/>
    <lineage>
        <taxon>Bacteria</taxon>
        <taxon>Bacillati</taxon>
        <taxon>Bacillota</taxon>
        <taxon>Bacilli</taxon>
        <taxon>Bacillales</taxon>
        <taxon>Paenibacillaceae</taxon>
        <taxon>Paenibacillus</taxon>
    </lineage>
</organism>
<keyword evidence="8 9" id="KW-0804">Transcription</keyword>
<evidence type="ECO:0000256" key="5">
    <source>
        <dbReference type="ARBA" id="ARBA00023015"/>
    </source>
</evidence>
<name>A0A163DTC4_9BACL</name>
<dbReference type="GO" id="GO:0000156">
    <property type="term" value="F:phosphorelay response regulator activity"/>
    <property type="evidence" value="ECO:0007669"/>
    <property type="project" value="TreeGrafter"/>
</dbReference>
<dbReference type="Pfam" id="PF00072">
    <property type="entry name" value="Response_reg"/>
    <property type="match status" value="1"/>
</dbReference>
<dbReference type="InterPro" id="IPR024187">
    <property type="entry name" value="Sig_transdc_resp-reg_cit/mal"/>
</dbReference>
<comment type="caution">
    <text evidence="12">The sequence shown here is derived from an EMBL/GenBank/DDBJ whole genome shotgun (WGS) entry which is preliminary data.</text>
</comment>
<sequence length="239" mass="27489">MLVGAKEKCIQVMIVEDDSIAVKIYEQFTHKIEGFRIVASASNGHQALQLLEVFSPDLLLLDVFLPDMRGIDLLWKIRQSHRQMDVILITAANDNETVSEAIRGGAFSYMIKPIMIDKFTSTLERYKRIRNQLNDQDTIDQDVVDQLFRPADTVLPSSNSSSRSNVLPKGIDKLTLKLIRERIRTMPEPVRVDEFAELSGMSYSTVRRYLEYMVSIEEVQIDISYGVVGRPERKYRWSQ</sequence>
<dbReference type="PANTHER" id="PTHR45526">
    <property type="entry name" value="TRANSCRIPTIONAL REGULATORY PROTEIN DPIA"/>
    <property type="match status" value="1"/>
</dbReference>
<dbReference type="PANTHER" id="PTHR45526:SF1">
    <property type="entry name" value="TRANSCRIPTIONAL REGULATORY PROTEIN DCUR-RELATED"/>
    <property type="match status" value="1"/>
</dbReference>
<evidence type="ECO:0000256" key="4">
    <source>
        <dbReference type="ARBA" id="ARBA00023012"/>
    </source>
</evidence>
<dbReference type="EMBL" id="LWMH01000002">
    <property type="protein sequence ID" value="KZS43423.1"/>
    <property type="molecule type" value="Genomic_DNA"/>
</dbReference>
<keyword evidence="5 9" id="KW-0805">Transcription regulation</keyword>
<accession>A0A163DTC4</accession>
<dbReference type="PROSITE" id="PS50110">
    <property type="entry name" value="RESPONSE_REGULATORY"/>
    <property type="match status" value="1"/>
</dbReference>
<dbReference type="Gene3D" id="3.40.50.2300">
    <property type="match status" value="1"/>
</dbReference>
<proteinExistence type="predicted"/>
<evidence type="ECO:0000313" key="12">
    <source>
        <dbReference type="EMBL" id="KZS43423.1"/>
    </source>
</evidence>
<evidence type="ECO:0000256" key="1">
    <source>
        <dbReference type="ARBA" id="ARBA00004496"/>
    </source>
</evidence>
<dbReference type="OrthoDB" id="9759232at2"/>
<evidence type="ECO:0000256" key="8">
    <source>
        <dbReference type="ARBA" id="ARBA00023163"/>
    </source>
</evidence>
<dbReference type="InterPro" id="IPR011006">
    <property type="entry name" value="CheY-like_superfamily"/>
</dbReference>
<evidence type="ECO:0000256" key="6">
    <source>
        <dbReference type="ARBA" id="ARBA00023125"/>
    </source>
</evidence>
<evidence type="ECO:0000256" key="10">
    <source>
        <dbReference type="PROSITE-ProRule" id="PRU00169"/>
    </source>
</evidence>
<dbReference type="SMART" id="SM00448">
    <property type="entry name" value="REC"/>
    <property type="match status" value="1"/>
</dbReference>
<dbReference type="GO" id="GO:0003700">
    <property type="term" value="F:DNA-binding transcription factor activity"/>
    <property type="evidence" value="ECO:0007669"/>
    <property type="project" value="InterPro"/>
</dbReference>
<dbReference type="InterPro" id="IPR001789">
    <property type="entry name" value="Sig_transdc_resp-reg_receiver"/>
</dbReference>
<keyword evidence="13" id="KW-1185">Reference proteome</keyword>
<feature type="modified residue" description="4-aspartylphosphate" evidence="10">
    <location>
        <position position="62"/>
    </location>
</feature>
<keyword evidence="2 9" id="KW-0963">Cytoplasm</keyword>
<dbReference type="AlphaFoldDB" id="A0A163DTC4"/>
<comment type="subcellular location">
    <subcellularLocation>
        <location evidence="1 9">Cytoplasm</location>
    </subcellularLocation>
</comment>
<keyword evidence="4 9" id="KW-0902">Two-component regulatory system</keyword>
<gene>
    <name evidence="12" type="ORF">AWU65_25270</name>
</gene>
<dbReference type="SUPFAM" id="SSF52172">
    <property type="entry name" value="CheY-like"/>
    <property type="match status" value="1"/>
</dbReference>
<dbReference type="PIRSF" id="PIRSF006171">
    <property type="entry name" value="RR_citrat_malat"/>
    <property type="match status" value="1"/>
</dbReference>
<dbReference type="GO" id="GO:0005737">
    <property type="term" value="C:cytoplasm"/>
    <property type="evidence" value="ECO:0007669"/>
    <property type="project" value="UniProtKB-SubCell"/>
</dbReference>
<evidence type="ECO:0000259" key="11">
    <source>
        <dbReference type="PROSITE" id="PS50110"/>
    </source>
</evidence>
<feature type="domain" description="Response regulatory" evidence="11">
    <location>
        <begin position="11"/>
        <end position="127"/>
    </location>
</feature>
<dbReference type="GO" id="GO:0003677">
    <property type="term" value="F:DNA binding"/>
    <property type="evidence" value="ECO:0007669"/>
    <property type="project" value="UniProtKB-KW"/>
</dbReference>